<dbReference type="InterPro" id="IPR001245">
    <property type="entry name" value="Ser-Thr/Tyr_kinase_cat_dom"/>
</dbReference>
<organism evidence="11 12">
    <name type="scientific">Popillia japonica</name>
    <name type="common">Japanese beetle</name>
    <dbReference type="NCBI Taxonomy" id="7064"/>
    <lineage>
        <taxon>Eukaryota</taxon>
        <taxon>Metazoa</taxon>
        <taxon>Ecdysozoa</taxon>
        <taxon>Arthropoda</taxon>
        <taxon>Hexapoda</taxon>
        <taxon>Insecta</taxon>
        <taxon>Pterygota</taxon>
        <taxon>Neoptera</taxon>
        <taxon>Endopterygota</taxon>
        <taxon>Coleoptera</taxon>
        <taxon>Polyphaga</taxon>
        <taxon>Scarabaeiformia</taxon>
        <taxon>Scarabaeidae</taxon>
        <taxon>Rutelinae</taxon>
        <taxon>Popillia</taxon>
    </lineage>
</organism>
<comment type="catalytic activity">
    <reaction evidence="8">
        <text>L-threonyl-[protein] + ATP = O-phospho-L-threonyl-[protein] + ADP + H(+)</text>
        <dbReference type="Rhea" id="RHEA:46608"/>
        <dbReference type="Rhea" id="RHEA-COMP:11060"/>
        <dbReference type="Rhea" id="RHEA-COMP:11605"/>
        <dbReference type="ChEBI" id="CHEBI:15378"/>
        <dbReference type="ChEBI" id="CHEBI:30013"/>
        <dbReference type="ChEBI" id="CHEBI:30616"/>
        <dbReference type="ChEBI" id="CHEBI:61977"/>
        <dbReference type="ChEBI" id="CHEBI:456216"/>
        <dbReference type="EC" id="2.7.11.1"/>
    </reaction>
</comment>
<dbReference type="InterPro" id="IPR000719">
    <property type="entry name" value="Prot_kinase_dom"/>
</dbReference>
<keyword evidence="4" id="KW-0808">Transferase</keyword>
<gene>
    <name evidence="11" type="ORF">QE152_g13805</name>
</gene>
<evidence type="ECO:0000256" key="8">
    <source>
        <dbReference type="ARBA" id="ARBA00047899"/>
    </source>
</evidence>
<dbReference type="InterPro" id="IPR008271">
    <property type="entry name" value="Ser/Thr_kinase_AS"/>
</dbReference>
<dbReference type="InterPro" id="IPR051131">
    <property type="entry name" value="NEK_Ser/Thr_kinase_NIMA"/>
</dbReference>
<evidence type="ECO:0000259" key="10">
    <source>
        <dbReference type="PROSITE" id="PS50011"/>
    </source>
</evidence>
<evidence type="ECO:0000256" key="4">
    <source>
        <dbReference type="ARBA" id="ARBA00022679"/>
    </source>
</evidence>
<evidence type="ECO:0000313" key="12">
    <source>
        <dbReference type="Proteomes" id="UP001458880"/>
    </source>
</evidence>
<evidence type="ECO:0000256" key="5">
    <source>
        <dbReference type="ARBA" id="ARBA00022741"/>
    </source>
</evidence>
<dbReference type="PANTHER" id="PTHR44899">
    <property type="entry name" value="CAMK FAMILY PROTEIN KINASE"/>
    <property type="match status" value="1"/>
</dbReference>
<dbReference type="PIRSF" id="PIRSF000654">
    <property type="entry name" value="Integrin-linked_kinase"/>
    <property type="match status" value="1"/>
</dbReference>
<evidence type="ECO:0000313" key="11">
    <source>
        <dbReference type="EMBL" id="KAK9731295.1"/>
    </source>
</evidence>
<name>A0AAW1LD89_POPJA</name>
<comment type="catalytic activity">
    <reaction evidence="9">
        <text>L-seryl-[protein] + ATP = O-phospho-L-seryl-[protein] + ADP + H(+)</text>
        <dbReference type="Rhea" id="RHEA:17989"/>
        <dbReference type="Rhea" id="RHEA-COMP:9863"/>
        <dbReference type="Rhea" id="RHEA-COMP:11604"/>
        <dbReference type="ChEBI" id="CHEBI:15378"/>
        <dbReference type="ChEBI" id="CHEBI:29999"/>
        <dbReference type="ChEBI" id="CHEBI:30616"/>
        <dbReference type="ChEBI" id="CHEBI:83421"/>
        <dbReference type="ChEBI" id="CHEBI:456216"/>
        <dbReference type="EC" id="2.7.11.1"/>
    </reaction>
</comment>
<keyword evidence="7" id="KW-0067">ATP-binding</keyword>
<keyword evidence="12" id="KW-1185">Reference proteome</keyword>
<comment type="similarity">
    <text evidence="1">Belongs to the protein kinase superfamily. NEK Ser/Thr protein kinase family. NIMA subfamily.</text>
</comment>
<proteinExistence type="inferred from homology"/>
<evidence type="ECO:0000256" key="2">
    <source>
        <dbReference type="ARBA" id="ARBA00012513"/>
    </source>
</evidence>
<reference evidence="11 12" key="1">
    <citation type="journal article" date="2024" name="BMC Genomics">
        <title>De novo assembly and annotation of Popillia japonica's genome with initial clues to its potential as an invasive pest.</title>
        <authorList>
            <person name="Cucini C."/>
            <person name="Boschi S."/>
            <person name="Funari R."/>
            <person name="Cardaioli E."/>
            <person name="Iannotti N."/>
            <person name="Marturano G."/>
            <person name="Paoli F."/>
            <person name="Bruttini M."/>
            <person name="Carapelli A."/>
            <person name="Frati F."/>
            <person name="Nardi F."/>
        </authorList>
    </citation>
    <scope>NUCLEOTIDE SEQUENCE [LARGE SCALE GENOMIC DNA]</scope>
    <source>
        <strain evidence="11">DMR45628</strain>
    </source>
</reference>
<dbReference type="GO" id="GO:0004674">
    <property type="term" value="F:protein serine/threonine kinase activity"/>
    <property type="evidence" value="ECO:0007669"/>
    <property type="project" value="UniProtKB-KW"/>
</dbReference>
<sequence>MSTYTYIKELDTGTFGTVYLCEKKHNRMKVAIKEMMLNKIQLAVAQNEVNVLRSLNHPNICQYYDSFRKNDKFSIVMEYARYGNLYDHLKKRRYRAEYLSRNSAFNIICQILMGLNHLHSRKIIHRDLKSENIFMAGPTKNFVKIGDFGISKILKSDHQKANTVVGTTNYLAPEMCDGKAYDIKSDVWMCDGKAYDIKSDVWSFGCIVYEVCALERLFEGTIAEVVMGMKSGTRKCINTQCFGEEIQEIIESTTQIDPVLRPTTTSLMALPVLARQICIISVKLGNIWNNSHCSSNHHKHIGRGPSPIL</sequence>
<dbReference type="Pfam" id="PF07714">
    <property type="entry name" value="PK_Tyr_Ser-Thr"/>
    <property type="match status" value="1"/>
</dbReference>
<evidence type="ECO:0000256" key="1">
    <source>
        <dbReference type="ARBA" id="ARBA00010886"/>
    </source>
</evidence>
<dbReference type="SMART" id="SM00220">
    <property type="entry name" value="S_TKc"/>
    <property type="match status" value="1"/>
</dbReference>
<evidence type="ECO:0000256" key="7">
    <source>
        <dbReference type="ARBA" id="ARBA00022840"/>
    </source>
</evidence>
<dbReference type="EC" id="2.7.11.1" evidence="2"/>
<comment type="caution">
    <text evidence="11">The sequence shown here is derived from an EMBL/GenBank/DDBJ whole genome shotgun (WGS) entry which is preliminary data.</text>
</comment>
<dbReference type="Pfam" id="PF00069">
    <property type="entry name" value="Pkinase"/>
    <property type="match status" value="1"/>
</dbReference>
<dbReference type="GO" id="GO:0005524">
    <property type="term" value="F:ATP binding"/>
    <property type="evidence" value="ECO:0007669"/>
    <property type="project" value="UniProtKB-KW"/>
</dbReference>
<dbReference type="GO" id="GO:0006950">
    <property type="term" value="P:response to stress"/>
    <property type="evidence" value="ECO:0007669"/>
    <property type="project" value="UniProtKB-ARBA"/>
</dbReference>
<dbReference type="EMBL" id="JASPKY010000135">
    <property type="protein sequence ID" value="KAK9731295.1"/>
    <property type="molecule type" value="Genomic_DNA"/>
</dbReference>
<evidence type="ECO:0000256" key="3">
    <source>
        <dbReference type="ARBA" id="ARBA00022527"/>
    </source>
</evidence>
<keyword evidence="3" id="KW-0723">Serine/threonine-protein kinase</keyword>
<dbReference type="InterPro" id="IPR011009">
    <property type="entry name" value="Kinase-like_dom_sf"/>
</dbReference>
<protein>
    <recommendedName>
        <fullName evidence="2">non-specific serine/threonine protein kinase</fullName>
        <ecNumber evidence="2">2.7.11.1</ecNumber>
    </recommendedName>
</protein>
<keyword evidence="6 11" id="KW-0418">Kinase</keyword>
<dbReference type="PROSITE" id="PS50011">
    <property type="entry name" value="PROTEIN_KINASE_DOM"/>
    <property type="match status" value="1"/>
</dbReference>
<dbReference type="Proteomes" id="UP001458880">
    <property type="component" value="Unassembled WGS sequence"/>
</dbReference>
<dbReference type="AlphaFoldDB" id="A0AAW1LD89"/>
<evidence type="ECO:0000256" key="6">
    <source>
        <dbReference type="ARBA" id="ARBA00022777"/>
    </source>
</evidence>
<dbReference type="Gene3D" id="1.10.510.10">
    <property type="entry name" value="Transferase(Phosphotransferase) domain 1"/>
    <property type="match status" value="2"/>
</dbReference>
<dbReference type="PROSITE" id="PS00108">
    <property type="entry name" value="PROTEIN_KINASE_ST"/>
    <property type="match status" value="1"/>
</dbReference>
<accession>A0AAW1LD89</accession>
<feature type="domain" description="Protein kinase" evidence="10">
    <location>
        <begin position="4"/>
        <end position="273"/>
    </location>
</feature>
<evidence type="ECO:0000256" key="9">
    <source>
        <dbReference type="ARBA" id="ARBA00048679"/>
    </source>
</evidence>
<keyword evidence="5" id="KW-0547">Nucleotide-binding</keyword>
<dbReference type="SUPFAM" id="SSF56112">
    <property type="entry name" value="Protein kinase-like (PK-like)"/>
    <property type="match status" value="1"/>
</dbReference>